<keyword evidence="3 7" id="KW-0238">DNA-binding</keyword>
<dbReference type="STRING" id="662755.CRES_1377"/>
<sequence length="294" mass="32196">MAGKWALRHLDTLLAVVDTGSFDAAAASLGVSASAVSQRIKALESDIGRILVRRTSPASATPAGEILVQTARRMELLEKEAELQLEGRLNSVPLSVVINADSLATWFRQVLADAATWPGAGLNISVEDERHSLRMLRRGDCMAVVTSESVATAGCEVDYLGRHRYLPVCSPSMARRFAAGEFNWQTLPAARFGSKDLMEVEFLSQELGVFTPSPERREFHIPSYDGILDAVLAGLGWAMIPESTVWPLIDDGRLVQLHPACLEVPLYWQRWKVESVMLDRLTDSIHAAAASNLD</sequence>
<dbReference type="InterPro" id="IPR036388">
    <property type="entry name" value="WH-like_DNA-bd_sf"/>
</dbReference>
<name>F8DYY7_CORRG</name>
<evidence type="ECO:0000313" key="8">
    <source>
        <dbReference type="Proteomes" id="UP000000492"/>
    </source>
</evidence>
<proteinExistence type="inferred from homology"/>
<evidence type="ECO:0000256" key="2">
    <source>
        <dbReference type="ARBA" id="ARBA00023015"/>
    </source>
</evidence>
<dbReference type="PANTHER" id="PTHR30579:SF2">
    <property type="entry name" value="HTH-TYPE TRANSCRIPTIONAL REGULATOR ARGP"/>
    <property type="match status" value="1"/>
</dbReference>
<keyword evidence="5" id="KW-0804">Transcription</keyword>
<evidence type="ECO:0000256" key="4">
    <source>
        <dbReference type="ARBA" id="ARBA00023159"/>
    </source>
</evidence>
<dbReference type="GO" id="GO:0003700">
    <property type="term" value="F:DNA-binding transcription factor activity"/>
    <property type="evidence" value="ECO:0007669"/>
    <property type="project" value="InterPro"/>
</dbReference>
<keyword evidence="2" id="KW-0805">Transcription regulation</keyword>
<dbReference type="EMBL" id="CP002857">
    <property type="protein sequence ID" value="AEI09732.1"/>
    <property type="molecule type" value="Genomic_DNA"/>
</dbReference>
<dbReference type="SUPFAM" id="SSF53850">
    <property type="entry name" value="Periplasmic binding protein-like II"/>
    <property type="match status" value="1"/>
</dbReference>
<dbReference type="InterPro" id="IPR050176">
    <property type="entry name" value="LTTR"/>
</dbReference>
<dbReference type="HOGENOM" id="CLU_063829_0_1_11"/>
<dbReference type="AlphaFoldDB" id="F8DYY7"/>
<keyword evidence="4" id="KW-0010">Activator</keyword>
<evidence type="ECO:0000256" key="1">
    <source>
        <dbReference type="ARBA" id="ARBA00009437"/>
    </source>
</evidence>
<gene>
    <name evidence="7" type="primary">lysG</name>
    <name evidence="7" type="ordered locus">CRES_1377</name>
</gene>
<protein>
    <submittedName>
        <fullName evidence="7">LysR DNA-binding transcription regulator</fullName>
    </submittedName>
</protein>
<evidence type="ECO:0000259" key="6">
    <source>
        <dbReference type="PROSITE" id="PS50931"/>
    </source>
</evidence>
<dbReference type="Pfam" id="PF03466">
    <property type="entry name" value="LysR_substrate"/>
    <property type="match status" value="1"/>
</dbReference>
<dbReference type="Proteomes" id="UP000000492">
    <property type="component" value="Chromosome"/>
</dbReference>
<dbReference type="RefSeq" id="WP_013888742.1">
    <property type="nucleotide sequence ID" value="NC_015673.1"/>
</dbReference>
<dbReference type="eggNOG" id="COG0583">
    <property type="taxonomic scope" value="Bacteria"/>
</dbReference>
<feature type="domain" description="HTH lysR-type" evidence="6">
    <location>
        <begin position="5"/>
        <end position="61"/>
    </location>
</feature>
<dbReference type="OrthoDB" id="3252676at2"/>
<dbReference type="GO" id="GO:0003677">
    <property type="term" value="F:DNA binding"/>
    <property type="evidence" value="ECO:0007669"/>
    <property type="project" value="UniProtKB-KW"/>
</dbReference>
<evidence type="ECO:0000256" key="5">
    <source>
        <dbReference type="ARBA" id="ARBA00023163"/>
    </source>
</evidence>
<evidence type="ECO:0000256" key="3">
    <source>
        <dbReference type="ARBA" id="ARBA00023125"/>
    </source>
</evidence>
<comment type="similarity">
    <text evidence="1">Belongs to the LysR transcriptional regulatory family.</text>
</comment>
<dbReference type="InterPro" id="IPR005119">
    <property type="entry name" value="LysR_subst-bd"/>
</dbReference>
<dbReference type="KEGG" id="crd:CRES_1377"/>
<dbReference type="Gene3D" id="1.10.10.10">
    <property type="entry name" value="Winged helix-like DNA-binding domain superfamily/Winged helix DNA-binding domain"/>
    <property type="match status" value="1"/>
</dbReference>
<dbReference type="InterPro" id="IPR036390">
    <property type="entry name" value="WH_DNA-bd_sf"/>
</dbReference>
<keyword evidence="8" id="KW-1185">Reference proteome</keyword>
<accession>F8DYY7</accession>
<evidence type="ECO:0000313" key="7">
    <source>
        <dbReference type="EMBL" id="AEI09732.1"/>
    </source>
</evidence>
<dbReference type="PROSITE" id="PS50931">
    <property type="entry name" value="HTH_LYSR"/>
    <property type="match status" value="1"/>
</dbReference>
<dbReference type="NCBIfam" id="NF002964">
    <property type="entry name" value="PRK03635.1"/>
    <property type="match status" value="1"/>
</dbReference>
<reference evidence="7 8" key="1">
    <citation type="journal article" date="2012" name="BMC Genomics">
        <title>Complete genome sequence, lifestyle, and multi-drug resistance of the human pathogen Corynebacterium resistens DSM 45100 isolated from blood samples of a leukemia patient.</title>
        <authorList>
            <person name="Schroder J."/>
            <person name="Maus I."/>
            <person name="Meyer K."/>
            <person name="Wordemann S."/>
            <person name="Blom J."/>
            <person name="Jaenicke S."/>
            <person name="Schneider J."/>
            <person name="Trost E."/>
            <person name="Tauch A."/>
        </authorList>
    </citation>
    <scope>NUCLEOTIDE SEQUENCE [LARGE SCALE GENOMIC DNA]</scope>
    <source>
        <strain evidence="8">DSM 45100 / JCM 12819 / CCUG 50093 / GTC 2026 / SICGH 158</strain>
    </source>
</reference>
<dbReference type="NCBIfam" id="TIGR03298">
    <property type="entry name" value="argP"/>
    <property type="match status" value="1"/>
</dbReference>
<organism evidence="7 8">
    <name type="scientific">Corynebacterium resistens (strain DSM 45100 / JCM 12819 / GTC 2026 / SICGH 158)</name>
    <dbReference type="NCBI Taxonomy" id="662755"/>
    <lineage>
        <taxon>Bacteria</taxon>
        <taxon>Bacillati</taxon>
        <taxon>Actinomycetota</taxon>
        <taxon>Actinomycetes</taxon>
        <taxon>Mycobacteriales</taxon>
        <taxon>Corynebacteriaceae</taxon>
        <taxon>Corynebacterium</taxon>
    </lineage>
</organism>
<dbReference type="InterPro" id="IPR000847">
    <property type="entry name" value="LysR_HTH_N"/>
</dbReference>
<dbReference type="PANTHER" id="PTHR30579">
    <property type="entry name" value="TRANSCRIPTIONAL REGULATOR"/>
    <property type="match status" value="1"/>
</dbReference>
<dbReference type="InterPro" id="IPR017685">
    <property type="entry name" value="ArgP"/>
</dbReference>
<dbReference type="Gene3D" id="3.40.190.290">
    <property type="match status" value="1"/>
</dbReference>
<dbReference type="Pfam" id="PF00126">
    <property type="entry name" value="HTH_1"/>
    <property type="match status" value="1"/>
</dbReference>
<dbReference type="SUPFAM" id="SSF46785">
    <property type="entry name" value="Winged helix' DNA-binding domain"/>
    <property type="match status" value="1"/>
</dbReference>